<evidence type="ECO:0000313" key="2">
    <source>
        <dbReference type="Proteomes" id="UP000234560"/>
    </source>
</evidence>
<gene>
    <name evidence="1" type="ORF">CYJ47_12005</name>
</gene>
<proteinExistence type="predicted"/>
<dbReference type="EMBL" id="CP136958">
    <property type="protein sequence ID" value="WOT01955.1"/>
    <property type="molecule type" value="Genomic_DNA"/>
</dbReference>
<protein>
    <recommendedName>
        <fullName evidence="3">DUF559 domain-containing protein</fullName>
    </recommendedName>
</protein>
<dbReference type="KEGG" id="cpyr:CYJ47_12005"/>
<organism evidence="1 2">
    <name type="scientific">Corynebacterium pyruviciproducens</name>
    <dbReference type="NCBI Taxonomy" id="598660"/>
    <lineage>
        <taxon>Bacteria</taxon>
        <taxon>Bacillati</taxon>
        <taxon>Actinomycetota</taxon>
        <taxon>Actinomycetes</taxon>
        <taxon>Mycobacteriales</taxon>
        <taxon>Corynebacteriaceae</taxon>
        <taxon>Corynebacterium</taxon>
    </lineage>
</organism>
<dbReference type="AlphaFoldDB" id="A0AAF1BYS6"/>
<name>A0AAF1BYS6_9CORY</name>
<evidence type="ECO:0000313" key="1">
    <source>
        <dbReference type="EMBL" id="WOT01955.1"/>
    </source>
</evidence>
<dbReference type="RefSeq" id="WP_143485506.1">
    <property type="nucleotide sequence ID" value="NZ_CAMYCO010000006.1"/>
</dbReference>
<sequence>MEQGGLIFTRGMSSAGRAKITRLNTNGALIKLGRGVYHDAEEFHLLLPSEQYRLRCLAAGIAGYEVVGVSAAALWGLPVSHIYSRVDVRGKPRVAPGLLRRAVPPECVIKKGIDGFEIPLTTPAATVADIARWYDMHEAVRVGDAAVIRRLTTIQALHEEEKRRYRRHGSPKMRQALRLINGLSESLRESDVKVALFRGGFPPPQQQTEIYDVRMVFIGRPDFLYPERSLALEYDGWNKTHGYYGNTADRAINLERARERRLVSEGINLIRITKDTYASGVWLDELKAMWNRGVPFPQSQLRGGGPAW</sequence>
<reference evidence="1" key="2">
    <citation type="submission" date="2023-10" db="EMBL/GenBank/DDBJ databases">
        <authorList>
            <person name="Choi B."/>
        </authorList>
    </citation>
    <scope>NUCLEOTIDE SEQUENCE</scope>
    <source>
        <strain evidence="1">UMB0763</strain>
    </source>
</reference>
<reference evidence="1" key="1">
    <citation type="submission" date="2017-12" db="EMBL/GenBank/DDBJ databases">
        <authorList>
            <person name="Thomas-White K."/>
            <person name="Wolfe A.J."/>
        </authorList>
    </citation>
    <scope>NUCLEOTIDE SEQUENCE</scope>
    <source>
        <strain evidence="1">UMB0763</strain>
    </source>
</reference>
<accession>A0AAF1BYS6</accession>
<dbReference type="Proteomes" id="UP000234560">
    <property type="component" value="Chromosome"/>
</dbReference>
<evidence type="ECO:0008006" key="3">
    <source>
        <dbReference type="Google" id="ProtNLM"/>
    </source>
</evidence>